<reference evidence="1" key="1">
    <citation type="submission" date="2021-01" db="EMBL/GenBank/DDBJ databases">
        <authorList>
            <person name="Sun Q."/>
        </authorList>
    </citation>
    <scope>NUCLEOTIDE SEQUENCE</scope>
    <source>
        <strain evidence="1">YIM B02566</strain>
    </source>
</reference>
<accession>A0ACC5R567</accession>
<evidence type="ECO:0000313" key="2">
    <source>
        <dbReference type="Proteomes" id="UP000616151"/>
    </source>
</evidence>
<protein>
    <submittedName>
        <fullName evidence="1">DUF1285 domain-containing protein</fullName>
    </submittedName>
</protein>
<comment type="caution">
    <text evidence="1">The sequence shown here is derived from an EMBL/GenBank/DDBJ whole genome shotgun (WGS) entry which is preliminary data.</text>
</comment>
<organism evidence="1 2">
    <name type="scientific">Taklimakanibacter albus</name>
    <dbReference type="NCBI Taxonomy" id="2800327"/>
    <lineage>
        <taxon>Bacteria</taxon>
        <taxon>Pseudomonadati</taxon>
        <taxon>Pseudomonadota</taxon>
        <taxon>Alphaproteobacteria</taxon>
        <taxon>Hyphomicrobiales</taxon>
        <taxon>Aestuariivirgaceae</taxon>
        <taxon>Taklimakanibacter</taxon>
    </lineage>
</organism>
<keyword evidence="2" id="KW-1185">Reference proteome</keyword>
<evidence type="ECO:0000313" key="1">
    <source>
        <dbReference type="EMBL" id="MBK1867503.1"/>
    </source>
</evidence>
<name>A0ACC5R567_9HYPH</name>
<dbReference type="EMBL" id="JAENHL010000007">
    <property type="protein sequence ID" value="MBK1867503.1"/>
    <property type="molecule type" value="Genomic_DNA"/>
</dbReference>
<proteinExistence type="predicted"/>
<dbReference type="Proteomes" id="UP000616151">
    <property type="component" value="Unassembled WGS sequence"/>
</dbReference>
<gene>
    <name evidence="1" type="ORF">JHL16_14190</name>
</gene>
<sequence>MTKPERDAGNPLAGLKEAERASGKKGMPPVHLWNPPFCGDIDMRIAQDGLWYYLNSPIGRKPLMKLFASVLRHDEDGKYYLVTPVEKCGIRVDDAPFVAIRMSVEGKGRDQSITFETNTDDIVTIDATHPMRVAVEAGTEGLKPYVLVRGRLEALVSRALFYDLVALGTVEGDWFGVWSAGRFWPMQRAAEIGAVA</sequence>